<dbReference type="PANTHER" id="PTHR39185:SF1">
    <property type="entry name" value="SWARMING MOTILITY PROTEIN SWRD"/>
    <property type="match status" value="1"/>
</dbReference>
<dbReference type="OrthoDB" id="9799862at2"/>
<evidence type="ECO:0000313" key="1">
    <source>
        <dbReference type="EMBL" id="OPH61939.1"/>
    </source>
</evidence>
<accession>A0A1V4HSM1</accession>
<dbReference type="PANTHER" id="PTHR39185">
    <property type="entry name" value="SWARMING MOTILITY PROTEIN SWRD"/>
    <property type="match status" value="1"/>
</dbReference>
<keyword evidence="1" id="KW-0282">Flagellum</keyword>
<sequence length="73" mass="8024">MISLTRLNGKPIFLNAILIEQIEETPDTMISLTTGKKITVLEKAEVVVSLVRTYMQEIGSVRATIKSMDAEGS</sequence>
<dbReference type="RefSeq" id="WP_079408938.1">
    <property type="nucleotide sequence ID" value="NZ_MBTG01000001.1"/>
</dbReference>
<dbReference type="InterPro" id="IPR009384">
    <property type="entry name" value="SwrD-like"/>
</dbReference>
<protein>
    <submittedName>
        <fullName evidence="1">Flagellar protein D</fullName>
    </submittedName>
</protein>
<evidence type="ECO:0000313" key="2">
    <source>
        <dbReference type="Proteomes" id="UP000190626"/>
    </source>
</evidence>
<dbReference type="STRING" id="1469647.BC351_01470"/>
<dbReference type="Proteomes" id="UP000190626">
    <property type="component" value="Unassembled WGS sequence"/>
</dbReference>
<name>A0A1V4HSM1_9BACL</name>
<proteinExistence type="predicted"/>
<reference evidence="2" key="1">
    <citation type="submission" date="2016-07" db="EMBL/GenBank/DDBJ databases">
        <authorList>
            <person name="Florea S."/>
            <person name="Webb J.S."/>
            <person name="Jaromczyk J."/>
            <person name="Schardl C.L."/>
        </authorList>
    </citation>
    <scope>NUCLEOTIDE SEQUENCE [LARGE SCALE GENOMIC DNA]</scope>
    <source>
        <strain evidence="2">CY1</strain>
    </source>
</reference>
<keyword evidence="1" id="KW-0969">Cilium</keyword>
<keyword evidence="1" id="KW-0966">Cell projection</keyword>
<dbReference type="EMBL" id="MBTG01000001">
    <property type="protein sequence ID" value="OPH61939.1"/>
    <property type="molecule type" value="Genomic_DNA"/>
</dbReference>
<gene>
    <name evidence="1" type="ORF">BC351_01470</name>
</gene>
<dbReference type="AlphaFoldDB" id="A0A1V4HSM1"/>
<organism evidence="1 2">
    <name type="scientific">Paenibacillus ferrarius</name>
    <dbReference type="NCBI Taxonomy" id="1469647"/>
    <lineage>
        <taxon>Bacteria</taxon>
        <taxon>Bacillati</taxon>
        <taxon>Bacillota</taxon>
        <taxon>Bacilli</taxon>
        <taxon>Bacillales</taxon>
        <taxon>Paenibacillaceae</taxon>
        <taxon>Paenibacillus</taxon>
    </lineage>
</organism>
<comment type="caution">
    <text evidence="1">The sequence shown here is derived from an EMBL/GenBank/DDBJ whole genome shotgun (WGS) entry which is preliminary data.</text>
</comment>
<dbReference type="Pfam" id="PF06289">
    <property type="entry name" value="FlbD"/>
    <property type="match status" value="1"/>
</dbReference>
<keyword evidence="2" id="KW-1185">Reference proteome</keyword>